<dbReference type="Proteomes" id="UP001652660">
    <property type="component" value="Chromosome 2c"/>
</dbReference>
<feature type="region of interest" description="Disordered" evidence="1">
    <location>
        <begin position="40"/>
        <end position="76"/>
    </location>
</feature>
<feature type="region of interest" description="Disordered" evidence="1">
    <location>
        <begin position="138"/>
        <end position="200"/>
    </location>
</feature>
<feature type="compositionally biased region" description="Pro residues" evidence="1">
    <location>
        <begin position="54"/>
        <end position="65"/>
    </location>
</feature>
<evidence type="ECO:0000313" key="2">
    <source>
        <dbReference type="Proteomes" id="UP001652660"/>
    </source>
</evidence>
<name>A0A6P6VYY1_COFAR</name>
<accession>A0A6P6VYY1</accession>
<dbReference type="RefSeq" id="XP_027108339.2">
    <property type="nucleotide sequence ID" value="XM_027252538.2"/>
</dbReference>
<dbReference type="GeneID" id="113728059"/>
<feature type="compositionally biased region" description="Basic and acidic residues" evidence="1">
    <location>
        <begin position="152"/>
        <end position="172"/>
    </location>
</feature>
<evidence type="ECO:0000256" key="1">
    <source>
        <dbReference type="SAM" id="MobiDB-lite"/>
    </source>
</evidence>
<reference evidence="3" key="2">
    <citation type="submission" date="2025-08" db="UniProtKB">
        <authorList>
            <consortium name="RefSeq"/>
        </authorList>
    </citation>
    <scope>IDENTIFICATION</scope>
    <source>
        <tissue evidence="3">Leaves</tissue>
    </source>
</reference>
<dbReference type="AlphaFoldDB" id="A0A6P6VYY1"/>
<feature type="compositionally biased region" description="Basic and acidic residues" evidence="1">
    <location>
        <begin position="1"/>
        <end position="14"/>
    </location>
</feature>
<evidence type="ECO:0000313" key="3">
    <source>
        <dbReference type="RefSeq" id="XP_027108339.2"/>
    </source>
</evidence>
<sequence length="235" mass="26366">MHDRASRSKQGEISRRRKEPILTGEIQKSAKLQEATVVVMETAQTAPNHQNLPPQQPPVAPPTASPPSDISTRKRPLDDDILARLVDSPYYKMRVIVRDLRPHFIEVLKTPDFQNCKAAEEIREKMKIVVDLYREMIRDPPASQPPTADVQHGQDHQRDVKLPERPPGDRASTRQAENKTVSSGGTSQKQQPEAGRPEGTYIVGGSAFGWNFVTYPGTKSVYYGRTKESFRSAKV</sequence>
<dbReference type="OrthoDB" id="672903at2759"/>
<feature type="region of interest" description="Disordered" evidence="1">
    <location>
        <begin position="1"/>
        <end position="27"/>
    </location>
</feature>
<protein>
    <submittedName>
        <fullName evidence="3">Uncharacterized protein</fullName>
    </submittedName>
</protein>
<feature type="compositionally biased region" description="Polar residues" evidence="1">
    <location>
        <begin position="173"/>
        <end position="191"/>
    </location>
</feature>
<reference evidence="2" key="1">
    <citation type="journal article" date="2025" name="Foods">
        <title>Unveiling the Microbial Signatures of Arabica Coffee Cherries: Insights into Ripeness Specific Diversity, Functional Traits, and Implications for Quality and Safety.</title>
        <authorList>
            <consortium name="RefSeq"/>
            <person name="Tenea G.N."/>
            <person name="Cifuentes V."/>
            <person name="Reyes P."/>
            <person name="Cevallos-Vallejos M."/>
        </authorList>
    </citation>
    <scope>NUCLEOTIDE SEQUENCE [LARGE SCALE GENOMIC DNA]</scope>
</reference>
<organism evidence="2 3">
    <name type="scientific">Coffea arabica</name>
    <name type="common">Arabian coffee</name>
    <dbReference type="NCBI Taxonomy" id="13443"/>
    <lineage>
        <taxon>Eukaryota</taxon>
        <taxon>Viridiplantae</taxon>
        <taxon>Streptophyta</taxon>
        <taxon>Embryophyta</taxon>
        <taxon>Tracheophyta</taxon>
        <taxon>Spermatophyta</taxon>
        <taxon>Magnoliopsida</taxon>
        <taxon>eudicotyledons</taxon>
        <taxon>Gunneridae</taxon>
        <taxon>Pentapetalae</taxon>
        <taxon>asterids</taxon>
        <taxon>lamiids</taxon>
        <taxon>Gentianales</taxon>
        <taxon>Rubiaceae</taxon>
        <taxon>Ixoroideae</taxon>
        <taxon>Gardenieae complex</taxon>
        <taxon>Bertiereae - Coffeeae clade</taxon>
        <taxon>Coffeeae</taxon>
        <taxon>Coffea</taxon>
    </lineage>
</organism>
<keyword evidence="2" id="KW-1185">Reference proteome</keyword>
<dbReference type="PANTHER" id="PTHR35459">
    <property type="entry name" value="T1N6.14 PROTEIN"/>
    <property type="match status" value="1"/>
</dbReference>
<proteinExistence type="predicted"/>
<dbReference type="PANTHER" id="PTHR35459:SF2">
    <property type="entry name" value="T1N6.14 PROTEIN"/>
    <property type="match status" value="1"/>
</dbReference>
<gene>
    <name evidence="3" type="primary">LOC113728059</name>
</gene>